<evidence type="ECO:0000313" key="2">
    <source>
        <dbReference type="EMBL" id="TFL01089.1"/>
    </source>
</evidence>
<dbReference type="AlphaFoldDB" id="A0A5C3QLK8"/>
<protein>
    <submittedName>
        <fullName evidence="2">Uncharacterized protein</fullName>
    </submittedName>
</protein>
<gene>
    <name evidence="2" type="ORF">BDV98DRAFT_656373</name>
</gene>
<accession>A0A5C3QLK8</accession>
<keyword evidence="3" id="KW-1185">Reference proteome</keyword>
<proteinExistence type="predicted"/>
<evidence type="ECO:0000256" key="1">
    <source>
        <dbReference type="SAM" id="MobiDB-lite"/>
    </source>
</evidence>
<dbReference type="Proteomes" id="UP000305067">
    <property type="component" value="Unassembled WGS sequence"/>
</dbReference>
<organism evidence="2 3">
    <name type="scientific">Pterulicium gracile</name>
    <dbReference type="NCBI Taxonomy" id="1884261"/>
    <lineage>
        <taxon>Eukaryota</taxon>
        <taxon>Fungi</taxon>
        <taxon>Dikarya</taxon>
        <taxon>Basidiomycota</taxon>
        <taxon>Agaricomycotina</taxon>
        <taxon>Agaricomycetes</taxon>
        <taxon>Agaricomycetidae</taxon>
        <taxon>Agaricales</taxon>
        <taxon>Pleurotineae</taxon>
        <taxon>Pterulaceae</taxon>
        <taxon>Pterulicium</taxon>
    </lineage>
</organism>
<name>A0A5C3QLK8_9AGAR</name>
<dbReference type="EMBL" id="ML178826">
    <property type="protein sequence ID" value="TFL01089.1"/>
    <property type="molecule type" value="Genomic_DNA"/>
</dbReference>
<feature type="region of interest" description="Disordered" evidence="1">
    <location>
        <begin position="271"/>
        <end position="298"/>
    </location>
</feature>
<sequence length="298" mass="33547">MDKKHEWNWLGPGIITQLLGGYRCFTLTQIAWRQQEWLSPSIITVELGVWVHGAFAVVDMHVQQPGLLAKWFKGKSERVRHLAVDFWHSEMGLESNYRHVAEIQRQLIIFVDGGKERISGSSDPITDRRSTMKSTAHTVGVESSLASRGSVRLSLWHSHEDMKIDVHTIDLGETKLSPSCAVSRTLDLQTMSPTVLIQVDESAVRLNIASWRGKDPEEAQAALDSASSYLPKLSLSLKTHWNNLVIPVSVLPEELLARILTEAVKENFGTTTEARTTEESWKRRVQSQQFAKRGETSP</sequence>
<reference evidence="2 3" key="1">
    <citation type="journal article" date="2019" name="Nat. Ecol. Evol.">
        <title>Megaphylogeny resolves global patterns of mushroom evolution.</title>
        <authorList>
            <person name="Varga T."/>
            <person name="Krizsan K."/>
            <person name="Foldi C."/>
            <person name="Dima B."/>
            <person name="Sanchez-Garcia M."/>
            <person name="Sanchez-Ramirez S."/>
            <person name="Szollosi G.J."/>
            <person name="Szarkandi J.G."/>
            <person name="Papp V."/>
            <person name="Albert L."/>
            <person name="Andreopoulos W."/>
            <person name="Angelini C."/>
            <person name="Antonin V."/>
            <person name="Barry K.W."/>
            <person name="Bougher N.L."/>
            <person name="Buchanan P."/>
            <person name="Buyck B."/>
            <person name="Bense V."/>
            <person name="Catcheside P."/>
            <person name="Chovatia M."/>
            <person name="Cooper J."/>
            <person name="Damon W."/>
            <person name="Desjardin D."/>
            <person name="Finy P."/>
            <person name="Geml J."/>
            <person name="Haridas S."/>
            <person name="Hughes K."/>
            <person name="Justo A."/>
            <person name="Karasinski D."/>
            <person name="Kautmanova I."/>
            <person name="Kiss B."/>
            <person name="Kocsube S."/>
            <person name="Kotiranta H."/>
            <person name="LaButti K.M."/>
            <person name="Lechner B.E."/>
            <person name="Liimatainen K."/>
            <person name="Lipzen A."/>
            <person name="Lukacs Z."/>
            <person name="Mihaltcheva S."/>
            <person name="Morgado L.N."/>
            <person name="Niskanen T."/>
            <person name="Noordeloos M.E."/>
            <person name="Ohm R.A."/>
            <person name="Ortiz-Santana B."/>
            <person name="Ovrebo C."/>
            <person name="Racz N."/>
            <person name="Riley R."/>
            <person name="Savchenko A."/>
            <person name="Shiryaev A."/>
            <person name="Soop K."/>
            <person name="Spirin V."/>
            <person name="Szebenyi C."/>
            <person name="Tomsovsky M."/>
            <person name="Tulloss R.E."/>
            <person name="Uehling J."/>
            <person name="Grigoriev I.V."/>
            <person name="Vagvolgyi C."/>
            <person name="Papp T."/>
            <person name="Martin F.M."/>
            <person name="Miettinen O."/>
            <person name="Hibbett D.S."/>
            <person name="Nagy L.G."/>
        </authorList>
    </citation>
    <scope>NUCLEOTIDE SEQUENCE [LARGE SCALE GENOMIC DNA]</scope>
    <source>
        <strain evidence="2 3">CBS 309.79</strain>
    </source>
</reference>
<evidence type="ECO:0000313" key="3">
    <source>
        <dbReference type="Proteomes" id="UP000305067"/>
    </source>
</evidence>